<accession>A0A3E2BMA1</accession>
<dbReference type="AlphaFoldDB" id="A0A3E2BMA1"/>
<dbReference type="Pfam" id="PF01578">
    <property type="entry name" value="Cytochrom_C_asm"/>
    <property type="match status" value="1"/>
</dbReference>
<name>A0A3E2BMA1_9BACT</name>
<evidence type="ECO:0000256" key="1">
    <source>
        <dbReference type="ARBA" id="ARBA00004141"/>
    </source>
</evidence>
<evidence type="ECO:0000256" key="5">
    <source>
        <dbReference type="ARBA" id="ARBA00023136"/>
    </source>
</evidence>
<dbReference type="GO" id="GO:0020037">
    <property type="term" value="F:heme binding"/>
    <property type="evidence" value="ECO:0007669"/>
    <property type="project" value="InterPro"/>
</dbReference>
<comment type="caution">
    <text evidence="8">The sequence shown here is derived from an EMBL/GenBank/DDBJ whole genome shotgun (WGS) entry which is preliminary data.</text>
</comment>
<dbReference type="InterPro" id="IPR002541">
    <property type="entry name" value="Cyt_c_assembly"/>
</dbReference>
<keyword evidence="3" id="KW-0201">Cytochrome c-type biogenesis</keyword>
<gene>
    <name evidence="8" type="ORF">OP8BY_2246</name>
</gene>
<dbReference type="PANTHER" id="PTHR30071:SF1">
    <property type="entry name" value="CYTOCHROME B_B6 PROTEIN-RELATED"/>
    <property type="match status" value="1"/>
</dbReference>
<feature type="transmembrane region" description="Helical" evidence="6">
    <location>
        <begin position="215"/>
        <end position="230"/>
    </location>
</feature>
<feature type="transmembrane region" description="Helical" evidence="6">
    <location>
        <begin position="35"/>
        <end position="53"/>
    </location>
</feature>
<feature type="transmembrane region" description="Helical" evidence="6">
    <location>
        <begin position="129"/>
        <end position="155"/>
    </location>
</feature>
<keyword evidence="5 6" id="KW-0472">Membrane</keyword>
<feature type="transmembrane region" description="Helical" evidence="6">
    <location>
        <begin position="6"/>
        <end position="28"/>
    </location>
</feature>
<evidence type="ECO:0000259" key="7">
    <source>
        <dbReference type="Pfam" id="PF01578"/>
    </source>
</evidence>
<feature type="transmembrane region" description="Helical" evidence="6">
    <location>
        <begin position="176"/>
        <end position="200"/>
    </location>
</feature>
<comment type="subcellular location">
    <subcellularLocation>
        <location evidence="1">Membrane</location>
        <topology evidence="1">Multi-pass membrane protein</topology>
    </subcellularLocation>
</comment>
<evidence type="ECO:0000313" key="8">
    <source>
        <dbReference type="EMBL" id="RFT15848.1"/>
    </source>
</evidence>
<dbReference type="GO" id="GO:0005886">
    <property type="term" value="C:plasma membrane"/>
    <property type="evidence" value="ECO:0007669"/>
    <property type="project" value="TreeGrafter"/>
</dbReference>
<evidence type="ECO:0000256" key="6">
    <source>
        <dbReference type="SAM" id="Phobius"/>
    </source>
</evidence>
<feature type="domain" description="Cytochrome c assembly protein" evidence="7">
    <location>
        <begin position="65"/>
        <end position="267"/>
    </location>
</feature>
<dbReference type="InterPro" id="IPR045062">
    <property type="entry name" value="Cyt_c_biogenesis_CcsA/CcmC"/>
</dbReference>
<evidence type="ECO:0000313" key="9">
    <source>
        <dbReference type="Proteomes" id="UP000257323"/>
    </source>
</evidence>
<dbReference type="InterPro" id="IPR017562">
    <property type="entry name" value="Cyt_c_biogenesis_CcsA"/>
</dbReference>
<dbReference type="GO" id="GO:0017004">
    <property type="term" value="P:cytochrome complex assembly"/>
    <property type="evidence" value="ECO:0007669"/>
    <property type="project" value="UniProtKB-KW"/>
</dbReference>
<evidence type="ECO:0000256" key="3">
    <source>
        <dbReference type="ARBA" id="ARBA00022748"/>
    </source>
</evidence>
<evidence type="ECO:0000256" key="4">
    <source>
        <dbReference type="ARBA" id="ARBA00022989"/>
    </source>
</evidence>
<proteinExistence type="predicted"/>
<feature type="transmembrane region" description="Helical" evidence="6">
    <location>
        <begin position="96"/>
        <end position="117"/>
    </location>
</feature>
<protein>
    <submittedName>
        <fullName evidence="8">Cytochrome c-type biogenesis protein CcsA/ResC</fullName>
    </submittedName>
</protein>
<keyword evidence="2 6" id="KW-0812">Transmembrane</keyword>
<dbReference type="NCBIfam" id="TIGR03144">
    <property type="entry name" value="cytochr_II_ccsB"/>
    <property type="match status" value="1"/>
</dbReference>
<dbReference type="PANTHER" id="PTHR30071">
    <property type="entry name" value="HEME EXPORTER PROTEIN C"/>
    <property type="match status" value="1"/>
</dbReference>
<feature type="transmembrane region" description="Helical" evidence="6">
    <location>
        <begin position="65"/>
        <end position="84"/>
    </location>
</feature>
<dbReference type="Proteomes" id="UP000257323">
    <property type="component" value="Unassembled WGS sequence"/>
</dbReference>
<feature type="transmembrane region" description="Helical" evidence="6">
    <location>
        <begin position="242"/>
        <end position="263"/>
    </location>
</feature>
<dbReference type="EMBL" id="QUAH01000006">
    <property type="protein sequence ID" value="RFT15848.1"/>
    <property type="molecule type" value="Genomic_DNA"/>
</dbReference>
<reference evidence="8 9" key="1">
    <citation type="submission" date="2018-08" db="EMBL/GenBank/DDBJ databases">
        <title>Genome analysis of the thermophilic bacterium of the candidate phylum Aminicenantes from deep subsurface aquifer revealed its physiology and ecological role.</title>
        <authorList>
            <person name="Kadnikov V.V."/>
            <person name="Mardanov A.V."/>
            <person name="Beletsky A.V."/>
            <person name="Karnachuk O.V."/>
            <person name="Ravin N.V."/>
        </authorList>
    </citation>
    <scope>NUCLEOTIDE SEQUENCE [LARGE SCALE GENOMIC DNA]</scope>
    <source>
        <strain evidence="8">BY38</strain>
    </source>
</reference>
<evidence type="ECO:0000256" key="2">
    <source>
        <dbReference type="ARBA" id="ARBA00022692"/>
    </source>
</evidence>
<sequence>MNEFSFLLLAFITYLLAMLAGFTSFFRAGSSWRRVSYYLGLGGLMLHSVSLITRTVHSGQAPFTTMYESVSFLAWSCVLAVIIFERKFRLEKTGPYLWLVVVALMALASSPALPKAVSPLVPALQSYWLWLHVSVTLLGEAFLAVAFVASLLYLLTPEKKLSQPGQEARREKLDQLAYRAVAVGFPLFTLGALVFGMIWASKAWGRYWGWDPKEVWSLITWLFYALYLHTRLVHGWKGKKSALIAVLGFLAALFTFFGVNYFLSGLHSYA</sequence>
<keyword evidence="4 6" id="KW-1133">Transmembrane helix</keyword>
<organism evidence="8 9">
    <name type="scientific">Candidatus Saccharicenans subterraneus</name>
    <dbReference type="NCBI Taxonomy" id="2508984"/>
    <lineage>
        <taxon>Bacteria</taxon>
        <taxon>Candidatus Aminicenantota</taxon>
        <taxon>Candidatus Aminicenantia</taxon>
        <taxon>Candidatus Aminicenantales</taxon>
        <taxon>Candidatus Saccharicenantaceae</taxon>
        <taxon>Candidatus Saccharicenans</taxon>
    </lineage>
</organism>